<proteinExistence type="predicted"/>
<name>A0A510Y9L0_MARHA</name>
<reference evidence="2 3" key="1">
    <citation type="submission" date="2019-07" db="EMBL/GenBank/DDBJ databases">
        <title>Whole genome shotgun sequence of Marinococcus halophilus NBRC 102359.</title>
        <authorList>
            <person name="Hosoyama A."/>
            <person name="Uohara A."/>
            <person name="Ohji S."/>
            <person name="Ichikawa N."/>
        </authorList>
    </citation>
    <scope>NUCLEOTIDE SEQUENCE [LARGE SCALE GENOMIC DNA]</scope>
    <source>
        <strain evidence="2 3">NBRC 102359</strain>
    </source>
</reference>
<comment type="caution">
    <text evidence="2">The sequence shown here is derived from an EMBL/GenBank/DDBJ whole genome shotgun (WGS) entry which is preliminary data.</text>
</comment>
<sequence>MLERSLEWTGAAIAFLLTAYSGTFPLWSLVPPVAALAVVQLIQGMERLGNVPEAKAHWHSFLGAVLTASVLCLGLAVLI</sequence>
<dbReference type="OrthoDB" id="9829859at2"/>
<organism evidence="2 3">
    <name type="scientific">Marinococcus halophilus</name>
    <dbReference type="NCBI Taxonomy" id="1371"/>
    <lineage>
        <taxon>Bacteria</taxon>
        <taxon>Bacillati</taxon>
        <taxon>Bacillota</taxon>
        <taxon>Bacilli</taxon>
        <taxon>Bacillales</taxon>
        <taxon>Bacillaceae</taxon>
        <taxon>Marinococcus</taxon>
    </lineage>
</organism>
<keyword evidence="1" id="KW-0812">Transmembrane</keyword>
<keyword evidence="1" id="KW-1133">Transmembrane helix</keyword>
<dbReference type="Proteomes" id="UP000321051">
    <property type="component" value="Unassembled WGS sequence"/>
</dbReference>
<evidence type="ECO:0000313" key="3">
    <source>
        <dbReference type="Proteomes" id="UP000321051"/>
    </source>
</evidence>
<protein>
    <submittedName>
        <fullName evidence="2">Uncharacterized protein</fullName>
    </submittedName>
</protein>
<keyword evidence="3" id="KW-1185">Reference proteome</keyword>
<accession>A0A510Y9L0</accession>
<dbReference type="EMBL" id="BJUN01000025">
    <property type="protein sequence ID" value="GEK60028.1"/>
    <property type="molecule type" value="Genomic_DNA"/>
</dbReference>
<evidence type="ECO:0000256" key="1">
    <source>
        <dbReference type="SAM" id="Phobius"/>
    </source>
</evidence>
<evidence type="ECO:0000313" key="2">
    <source>
        <dbReference type="EMBL" id="GEK60028.1"/>
    </source>
</evidence>
<dbReference type="AlphaFoldDB" id="A0A510Y9L0"/>
<dbReference type="RefSeq" id="WP_143747478.1">
    <property type="nucleotide sequence ID" value="NZ_BJUN01000025.1"/>
</dbReference>
<gene>
    <name evidence="2" type="ORF">MHA01_29330</name>
</gene>
<feature type="transmembrane region" description="Helical" evidence="1">
    <location>
        <begin position="61"/>
        <end position="78"/>
    </location>
</feature>
<keyword evidence="1" id="KW-0472">Membrane</keyword>